<reference evidence="1" key="2">
    <citation type="journal article" date="2023" name="IMA Fungus">
        <title>Comparative genomic study of the Penicillium genus elucidates a diverse pangenome and 15 lateral gene transfer events.</title>
        <authorList>
            <person name="Petersen C."/>
            <person name="Sorensen T."/>
            <person name="Nielsen M.R."/>
            <person name="Sondergaard T.E."/>
            <person name="Sorensen J.L."/>
            <person name="Fitzpatrick D.A."/>
            <person name="Frisvad J.C."/>
            <person name="Nielsen K.L."/>
        </authorList>
    </citation>
    <scope>NUCLEOTIDE SEQUENCE</scope>
    <source>
        <strain evidence="1">IBT 26290</strain>
    </source>
</reference>
<keyword evidence="1" id="KW-0378">Hydrolase</keyword>
<sequence>MEVDTATEMANAVIAPPPFEKRLGYDCPRELWTTAIMWRPCQLTVGNKLFSGKYHVVLESQQPRVAFGLHNSARGQVIFTDKNCAIETGFEQDEPNFVDQHRGQFDLKGGPLSFIKIRPSAQPAILSKVMDEASEQAERDNCQALNSVCWQVSETIIWIPYEAEDCSKLPKRL</sequence>
<protein>
    <submittedName>
        <fullName evidence="1">P-loop containing nucleoside triphosphate hydrolase protein</fullName>
    </submittedName>
</protein>
<dbReference type="GO" id="GO:0016787">
    <property type="term" value="F:hydrolase activity"/>
    <property type="evidence" value="ECO:0007669"/>
    <property type="project" value="UniProtKB-KW"/>
</dbReference>
<dbReference type="Proteomes" id="UP001149163">
    <property type="component" value="Unassembled WGS sequence"/>
</dbReference>
<proteinExistence type="predicted"/>
<evidence type="ECO:0000313" key="2">
    <source>
        <dbReference type="Proteomes" id="UP001149163"/>
    </source>
</evidence>
<comment type="caution">
    <text evidence="1">The sequence shown here is derived from an EMBL/GenBank/DDBJ whole genome shotgun (WGS) entry which is preliminary data.</text>
</comment>
<organism evidence="1 2">
    <name type="scientific">Penicillium canariense</name>
    <dbReference type="NCBI Taxonomy" id="189055"/>
    <lineage>
        <taxon>Eukaryota</taxon>
        <taxon>Fungi</taxon>
        <taxon>Dikarya</taxon>
        <taxon>Ascomycota</taxon>
        <taxon>Pezizomycotina</taxon>
        <taxon>Eurotiomycetes</taxon>
        <taxon>Eurotiomycetidae</taxon>
        <taxon>Eurotiales</taxon>
        <taxon>Aspergillaceae</taxon>
        <taxon>Penicillium</taxon>
    </lineage>
</organism>
<gene>
    <name evidence="1" type="ORF">N7482_001194</name>
</gene>
<name>A0A9W9IFB5_9EURO</name>
<reference evidence="1" key="1">
    <citation type="submission" date="2022-11" db="EMBL/GenBank/DDBJ databases">
        <authorList>
            <person name="Petersen C."/>
        </authorList>
    </citation>
    <scope>NUCLEOTIDE SEQUENCE</scope>
    <source>
        <strain evidence="1">IBT 26290</strain>
    </source>
</reference>
<evidence type="ECO:0000313" key="1">
    <source>
        <dbReference type="EMBL" id="KAJ5175317.1"/>
    </source>
</evidence>
<keyword evidence="2" id="KW-1185">Reference proteome</keyword>
<accession>A0A9W9IFB5</accession>
<dbReference type="RefSeq" id="XP_056546925.1">
    <property type="nucleotide sequence ID" value="XM_056683319.1"/>
</dbReference>
<dbReference type="EMBL" id="JAPQKN010000001">
    <property type="protein sequence ID" value="KAJ5175317.1"/>
    <property type="molecule type" value="Genomic_DNA"/>
</dbReference>
<dbReference type="AlphaFoldDB" id="A0A9W9IFB5"/>
<dbReference type="OrthoDB" id="10445800at2759"/>
<dbReference type="GeneID" id="81422495"/>